<feature type="binding site" evidence="4">
    <location>
        <begin position="125"/>
        <end position="128"/>
    </location>
    <ligand>
        <name>GTP</name>
        <dbReference type="ChEBI" id="CHEBI:37565"/>
    </ligand>
</feature>
<evidence type="ECO:0000256" key="3">
    <source>
        <dbReference type="ARBA" id="ARBA00023134"/>
    </source>
</evidence>
<dbReference type="EMBL" id="JBJKFK010004313">
    <property type="protein sequence ID" value="KAL3309084.1"/>
    <property type="molecule type" value="Genomic_DNA"/>
</dbReference>
<evidence type="ECO:0000256" key="2">
    <source>
        <dbReference type="ARBA" id="ARBA00022741"/>
    </source>
</evidence>
<feature type="binding site" evidence="5">
    <location>
        <position position="49"/>
    </location>
    <ligand>
        <name>Mg(2+)</name>
        <dbReference type="ChEBI" id="CHEBI:18420"/>
    </ligand>
</feature>
<dbReference type="Gene3D" id="3.40.50.300">
    <property type="entry name" value="P-loop containing nucleotide triphosphate hydrolases"/>
    <property type="match status" value="1"/>
</dbReference>
<reference evidence="6 7" key="1">
    <citation type="submission" date="2024-11" db="EMBL/GenBank/DDBJ databases">
        <title>Adaptive evolution of stress response genes in parasites aligns with host niche diversity.</title>
        <authorList>
            <person name="Hahn C."/>
            <person name="Resl P."/>
        </authorList>
    </citation>
    <scope>NUCLEOTIDE SEQUENCE [LARGE SCALE GENOMIC DNA]</scope>
    <source>
        <strain evidence="6">EGGRZ-B1_66</strain>
        <tissue evidence="6">Body</tissue>
    </source>
</reference>
<dbReference type="SMART" id="SM00177">
    <property type="entry name" value="ARF"/>
    <property type="match status" value="1"/>
</dbReference>
<keyword evidence="5" id="KW-0460">Magnesium</keyword>
<keyword evidence="5" id="KW-0479">Metal-binding</keyword>
<comment type="caution">
    <text evidence="6">The sequence shown here is derived from an EMBL/GenBank/DDBJ whole genome shotgun (WGS) entry which is preliminary data.</text>
</comment>
<evidence type="ECO:0000256" key="5">
    <source>
        <dbReference type="PIRSR" id="PIRSR606689-2"/>
    </source>
</evidence>
<dbReference type="Proteomes" id="UP001626550">
    <property type="component" value="Unassembled WGS sequence"/>
</dbReference>
<dbReference type="PRINTS" id="PR00449">
    <property type="entry name" value="RASTRNSFRMNG"/>
</dbReference>
<evidence type="ECO:0008006" key="8">
    <source>
        <dbReference type="Google" id="ProtNLM"/>
    </source>
</evidence>
<dbReference type="GO" id="GO:0030010">
    <property type="term" value="P:establishment of cell polarity"/>
    <property type="evidence" value="ECO:0007669"/>
    <property type="project" value="UniProtKB-ARBA"/>
</dbReference>
<keyword evidence="7" id="KW-1185">Reference proteome</keyword>
<dbReference type="InterPro" id="IPR024156">
    <property type="entry name" value="Small_GTPase_ARF"/>
</dbReference>
<sequence length="191" mass="21357">MGLFLTKIRDMFNFGGQQCRVLLLGLDAAGKTTILYKMKVDECVTTIPTIGFNVEQINIPNFCVWDVSGQERLRPLWKHYFRGSAGLIFVIDSADRERIPEAKDELHAVLNDSEMRGVPVVVLANKQDLGNACSTSELTSLLKLSDLKNTGHDWYVQPCVATNGQGLYEGFQEMAKFSRDFVKQSKQGAGY</sequence>
<feature type="binding site" evidence="4">
    <location>
        <begin position="25"/>
        <end position="32"/>
    </location>
    <ligand>
        <name>GTP</name>
        <dbReference type="ChEBI" id="CHEBI:37565"/>
    </ligand>
</feature>
<dbReference type="SUPFAM" id="SSF52540">
    <property type="entry name" value="P-loop containing nucleoside triphosphate hydrolases"/>
    <property type="match status" value="1"/>
</dbReference>
<dbReference type="InterPro" id="IPR027417">
    <property type="entry name" value="P-loop_NTPase"/>
</dbReference>
<dbReference type="FunFam" id="3.40.50.300:FF:000412">
    <property type="entry name" value="ADP-ribosylation factor 1"/>
    <property type="match status" value="1"/>
</dbReference>
<evidence type="ECO:0000256" key="4">
    <source>
        <dbReference type="PIRSR" id="PIRSR606689-1"/>
    </source>
</evidence>
<feature type="binding site" evidence="5">
    <location>
        <position position="32"/>
    </location>
    <ligand>
        <name>Mg(2+)</name>
        <dbReference type="ChEBI" id="CHEBI:18420"/>
    </ligand>
</feature>
<evidence type="ECO:0000256" key="1">
    <source>
        <dbReference type="ARBA" id="ARBA00010290"/>
    </source>
</evidence>
<dbReference type="InterPro" id="IPR005225">
    <property type="entry name" value="Small_GTP-bd"/>
</dbReference>
<dbReference type="PROSITE" id="PS51417">
    <property type="entry name" value="ARF"/>
    <property type="match status" value="1"/>
</dbReference>
<feature type="binding site" evidence="4">
    <location>
        <position position="69"/>
    </location>
    <ligand>
        <name>GTP</name>
        <dbReference type="ChEBI" id="CHEBI:37565"/>
    </ligand>
</feature>
<organism evidence="6 7">
    <name type="scientific">Cichlidogyrus casuarinus</name>
    <dbReference type="NCBI Taxonomy" id="1844966"/>
    <lineage>
        <taxon>Eukaryota</taxon>
        <taxon>Metazoa</taxon>
        <taxon>Spiralia</taxon>
        <taxon>Lophotrochozoa</taxon>
        <taxon>Platyhelminthes</taxon>
        <taxon>Monogenea</taxon>
        <taxon>Monopisthocotylea</taxon>
        <taxon>Dactylogyridea</taxon>
        <taxon>Ancyrocephalidae</taxon>
        <taxon>Cichlidogyrus</taxon>
    </lineage>
</organism>
<dbReference type="SMART" id="SM00175">
    <property type="entry name" value="RAB"/>
    <property type="match status" value="1"/>
</dbReference>
<dbReference type="GO" id="GO:0005525">
    <property type="term" value="F:GTP binding"/>
    <property type="evidence" value="ECO:0007669"/>
    <property type="project" value="UniProtKB-KW"/>
</dbReference>
<dbReference type="CDD" id="cd00878">
    <property type="entry name" value="Arf_Arl"/>
    <property type="match status" value="1"/>
</dbReference>
<evidence type="ECO:0000313" key="6">
    <source>
        <dbReference type="EMBL" id="KAL3309084.1"/>
    </source>
</evidence>
<evidence type="ECO:0000313" key="7">
    <source>
        <dbReference type="Proteomes" id="UP001626550"/>
    </source>
</evidence>
<accession>A0ABD2PPA6</accession>
<keyword evidence="3 4" id="KW-0342">GTP-binding</keyword>
<keyword evidence="2 4" id="KW-0547">Nucleotide-binding</keyword>
<dbReference type="AlphaFoldDB" id="A0ABD2PPA6"/>
<dbReference type="PANTHER" id="PTHR11711">
    <property type="entry name" value="ADP RIBOSYLATION FACTOR-RELATED"/>
    <property type="match status" value="1"/>
</dbReference>
<protein>
    <recommendedName>
        <fullName evidence="8">ADP-ribosylation factor</fullName>
    </recommendedName>
</protein>
<name>A0ABD2PPA6_9PLAT</name>
<dbReference type="InterPro" id="IPR006689">
    <property type="entry name" value="Small_GTPase_ARF/SAR"/>
</dbReference>
<dbReference type="NCBIfam" id="TIGR00231">
    <property type="entry name" value="small_GTP"/>
    <property type="match status" value="1"/>
</dbReference>
<proteinExistence type="inferred from homology"/>
<comment type="similarity">
    <text evidence="1">Belongs to the small GTPase superfamily. Arf family.</text>
</comment>
<gene>
    <name evidence="6" type="ORF">Ciccas_012374</name>
</gene>
<dbReference type="SMART" id="SM00178">
    <property type="entry name" value="SAR"/>
    <property type="match status" value="1"/>
</dbReference>
<dbReference type="Pfam" id="PF00025">
    <property type="entry name" value="Arf"/>
    <property type="match status" value="1"/>
</dbReference>